<evidence type="ECO:0000313" key="1">
    <source>
        <dbReference type="EMBL" id="MBF0934010.1"/>
    </source>
</evidence>
<dbReference type="EMBL" id="JABZFV010000001">
    <property type="protein sequence ID" value="MBF0934010.1"/>
    <property type="molecule type" value="Genomic_DNA"/>
</dbReference>
<accession>A0A929QSP8</accession>
<comment type="caution">
    <text evidence="1">The sequence shown here is derived from an EMBL/GenBank/DDBJ whole genome shotgun (WGS) entry which is preliminary data.</text>
</comment>
<name>A0A929QSP8_ABIDE</name>
<proteinExistence type="predicted"/>
<protein>
    <submittedName>
        <fullName evidence="1">Uncharacterized protein</fullName>
    </submittedName>
</protein>
<gene>
    <name evidence="1" type="ORF">HXK00_00020</name>
</gene>
<evidence type="ECO:0000313" key="2">
    <source>
        <dbReference type="Proteomes" id="UP000757900"/>
    </source>
</evidence>
<dbReference type="Proteomes" id="UP000757900">
    <property type="component" value="Unassembled WGS sequence"/>
</dbReference>
<sequence length="105" mass="11953">MKNNTFFKEVLSKISLEPELFTRVDIASKKRRGTTEISHVTLYLNDSNASLVVNELYGSFEPYVAEIEVFQHDELGKSTSHTVYVNIFDKSASDIVKEAMEVQYA</sequence>
<reference evidence="1" key="1">
    <citation type="submission" date="2020-04" db="EMBL/GenBank/DDBJ databases">
        <title>Deep metagenomics examines the oral microbiome during advanced dental caries in children, revealing novel taxa and co-occurrences with host molecules.</title>
        <authorList>
            <person name="Baker J.L."/>
            <person name="Morton J.T."/>
            <person name="Dinis M."/>
            <person name="Alvarez R."/>
            <person name="Tran N.C."/>
            <person name="Knight R."/>
            <person name="Edlund A."/>
        </authorList>
    </citation>
    <scope>NUCLEOTIDE SEQUENCE</scope>
    <source>
        <strain evidence="1">JCVI_23_bin.16</strain>
    </source>
</reference>
<organism evidence="1 2">
    <name type="scientific">Abiotrophia defectiva</name>
    <name type="common">Streptococcus defectivus</name>
    <dbReference type="NCBI Taxonomy" id="46125"/>
    <lineage>
        <taxon>Bacteria</taxon>
        <taxon>Bacillati</taxon>
        <taxon>Bacillota</taxon>
        <taxon>Bacilli</taxon>
        <taxon>Lactobacillales</taxon>
        <taxon>Aerococcaceae</taxon>
        <taxon>Abiotrophia</taxon>
    </lineage>
</organism>
<dbReference type="AlphaFoldDB" id="A0A929QSP8"/>